<feature type="region of interest" description="Disordered" evidence="1">
    <location>
        <begin position="1"/>
        <end position="32"/>
    </location>
</feature>
<evidence type="ECO:0000256" key="1">
    <source>
        <dbReference type="SAM" id="MobiDB-lite"/>
    </source>
</evidence>
<feature type="transmembrane region" description="Helical" evidence="2">
    <location>
        <begin position="396"/>
        <end position="414"/>
    </location>
</feature>
<feature type="compositionally biased region" description="Low complexity" evidence="1">
    <location>
        <begin position="175"/>
        <end position="184"/>
    </location>
</feature>
<evidence type="ECO:0000313" key="3">
    <source>
        <dbReference type="EMBL" id="MFC4493585.1"/>
    </source>
</evidence>
<feature type="transmembrane region" description="Helical" evidence="2">
    <location>
        <begin position="426"/>
        <end position="444"/>
    </location>
</feature>
<name>A0ABV9A1N5_9ACTN</name>
<organism evidence="3 4">
    <name type="scientific">Streptomyces ovatisporus</name>
    <dbReference type="NCBI Taxonomy" id="1128682"/>
    <lineage>
        <taxon>Bacteria</taxon>
        <taxon>Bacillati</taxon>
        <taxon>Actinomycetota</taxon>
        <taxon>Actinomycetes</taxon>
        <taxon>Kitasatosporales</taxon>
        <taxon>Streptomycetaceae</taxon>
        <taxon>Streptomyces</taxon>
    </lineage>
</organism>
<evidence type="ECO:0000313" key="4">
    <source>
        <dbReference type="Proteomes" id="UP001595997"/>
    </source>
</evidence>
<feature type="transmembrane region" description="Helical" evidence="2">
    <location>
        <begin position="456"/>
        <end position="474"/>
    </location>
</feature>
<feature type="compositionally biased region" description="Low complexity" evidence="1">
    <location>
        <begin position="47"/>
        <end position="58"/>
    </location>
</feature>
<evidence type="ECO:0000256" key="2">
    <source>
        <dbReference type="SAM" id="Phobius"/>
    </source>
</evidence>
<feature type="region of interest" description="Disordered" evidence="1">
    <location>
        <begin position="505"/>
        <end position="571"/>
    </location>
</feature>
<feature type="transmembrane region" description="Helical" evidence="2">
    <location>
        <begin position="200"/>
        <end position="221"/>
    </location>
</feature>
<proteinExistence type="predicted"/>
<reference evidence="4" key="1">
    <citation type="journal article" date="2019" name="Int. J. Syst. Evol. Microbiol.">
        <title>The Global Catalogue of Microorganisms (GCM) 10K type strain sequencing project: providing services to taxonomists for standard genome sequencing and annotation.</title>
        <authorList>
            <consortium name="The Broad Institute Genomics Platform"/>
            <consortium name="The Broad Institute Genome Sequencing Center for Infectious Disease"/>
            <person name="Wu L."/>
            <person name="Ma J."/>
        </authorList>
    </citation>
    <scope>NUCLEOTIDE SEQUENCE [LARGE SCALE GENOMIC DNA]</scope>
    <source>
        <strain evidence="4">CGMCC 4.7357</strain>
    </source>
</reference>
<keyword evidence="2" id="KW-1133">Transmembrane helix</keyword>
<comment type="caution">
    <text evidence="3">The sequence shown here is derived from an EMBL/GenBank/DDBJ whole genome shotgun (WGS) entry which is preliminary data.</text>
</comment>
<dbReference type="EMBL" id="JBHSFH010000004">
    <property type="protein sequence ID" value="MFC4493585.1"/>
    <property type="molecule type" value="Genomic_DNA"/>
</dbReference>
<feature type="transmembrane region" description="Helical" evidence="2">
    <location>
        <begin position="338"/>
        <end position="357"/>
    </location>
</feature>
<feature type="region of interest" description="Disordered" evidence="1">
    <location>
        <begin position="165"/>
        <end position="189"/>
    </location>
</feature>
<gene>
    <name evidence="3" type="ORF">ACFPA8_05480</name>
</gene>
<feature type="compositionally biased region" description="Basic and acidic residues" evidence="1">
    <location>
        <begin position="508"/>
        <end position="563"/>
    </location>
</feature>
<sequence>MSVRRPPSPGTAEPDRPAAACPYEPGDPVGGEAWDVRSWALLASSDVSADVPDSAARVPAARAKPSDGSDAASSRSMGASPGSRVPGPREARPTARAVTGPADPVRELMHRHRGLCERAVDPLEIAAGLEAVGVTDRTAARFRHRDVFSLAEELFARVPRADGERDVLSSRSDAGPSHSSGGSRNRSRASHCAGGRIARWMLNAFLVLLPAMLTGVCVALSESALVRQADGPAVAAGVATAAFAVGLSVRFVLCRLAGAKAGLPTLLSAGWLTGVVVCTDRLQGGQDGSAGEGAAGAVSAATVPLALACALVPAVLCARRFAVGARRRLAGSRTLDDFAAGMWPLLTATVALFALLMPGLQVVFAQAAGIVVGPGERGGGDAGGSGAGSSSVSAEVLMSTTALGMLLFTALLLTAHGFRRAASTGLGVACGVETVVLTVGAVPAGGSAPGPLRPELVPAAVCACVALGLLAWAYRLLGGAFAHHGGGRESRSVRSAPRHCADCARPGDGVHRSDEGHRSHDVHSSHDVRCPHDEHSSHDVHSSRDVHSSPDEHGCCAEPDAHSETPWGATP</sequence>
<feature type="transmembrane region" description="Helical" evidence="2">
    <location>
        <begin position="233"/>
        <end position="253"/>
    </location>
</feature>
<evidence type="ECO:0008006" key="5">
    <source>
        <dbReference type="Google" id="ProtNLM"/>
    </source>
</evidence>
<accession>A0ABV9A1N5</accession>
<protein>
    <recommendedName>
        <fullName evidence="5">Integral membrane protein</fullName>
    </recommendedName>
</protein>
<feature type="transmembrane region" description="Helical" evidence="2">
    <location>
        <begin position="294"/>
        <end position="317"/>
    </location>
</feature>
<dbReference type="Proteomes" id="UP001595997">
    <property type="component" value="Unassembled WGS sequence"/>
</dbReference>
<keyword evidence="2" id="KW-0812">Transmembrane</keyword>
<keyword evidence="2" id="KW-0472">Membrane</keyword>
<keyword evidence="4" id="KW-1185">Reference proteome</keyword>
<dbReference type="RefSeq" id="WP_386443132.1">
    <property type="nucleotide sequence ID" value="NZ_JBHSFH010000004.1"/>
</dbReference>
<feature type="region of interest" description="Disordered" evidence="1">
    <location>
        <begin position="47"/>
        <end position="106"/>
    </location>
</feature>
<feature type="transmembrane region" description="Helical" evidence="2">
    <location>
        <begin position="265"/>
        <end position="282"/>
    </location>
</feature>